<accession>Q9NY32</accession>
<proteinExistence type="predicted"/>
<reference evidence="1" key="1">
    <citation type="journal article" date="2000" name="Eur. J. Immunol.">
        <title>A tissue specific IL-1 receptor antagonist homolog from the IL-1 cluster lacks IL-1, IL-1ra, IL-18 and IL-18 antagonist activities.</title>
        <authorList>
            <person name="Barton J.L."/>
            <person name="Herbst R."/>
            <person name="Bosisio D."/>
            <person name="Higgins L."/>
            <person name="Nicklin M.J."/>
        </authorList>
    </citation>
    <scope>NUCLEOTIDE SEQUENCE</scope>
</reference>
<name>Q9NY32_HUMAN</name>
<dbReference type="AlphaFoldDB" id="Q9NY32"/>
<protein>
    <submittedName>
        <fullName evidence="1">IL1L1 interleukin-1 like protein 1, exons 1-6</fullName>
    </submittedName>
</protein>
<reference evidence="1" key="2">
    <citation type="submission" date="2000-01" db="EMBL/GenBank/DDBJ databases">
        <authorList>
            <person name="Nicklin M.J.H."/>
        </authorList>
    </citation>
    <scope>NUCLEOTIDE SEQUENCE</scope>
</reference>
<evidence type="ECO:0000313" key="1">
    <source>
        <dbReference type="EMBL" id="CAB67703.1"/>
    </source>
</evidence>
<dbReference type="EMBL" id="AJ271338">
    <property type="protein sequence ID" value="CAB67703.1"/>
    <property type="molecule type" value="Genomic_DNA"/>
</dbReference>
<sequence>MAGRKDRGRKEGEGKE</sequence>
<organism evidence="1">
    <name type="scientific">Homo sapiens</name>
    <name type="common">Human</name>
    <dbReference type="NCBI Taxonomy" id="9606"/>
    <lineage>
        <taxon>Eukaryota</taxon>
        <taxon>Metazoa</taxon>
        <taxon>Chordata</taxon>
        <taxon>Craniata</taxon>
        <taxon>Vertebrata</taxon>
        <taxon>Euteleostomi</taxon>
        <taxon>Mammalia</taxon>
        <taxon>Eutheria</taxon>
        <taxon>Euarchontoglires</taxon>
        <taxon>Primates</taxon>
        <taxon>Haplorrhini</taxon>
        <taxon>Catarrhini</taxon>
        <taxon>Hominidae</taxon>
        <taxon>Homo</taxon>
    </lineage>
</organism>